<feature type="compositionally biased region" description="Polar residues" evidence="1">
    <location>
        <begin position="196"/>
        <end position="207"/>
    </location>
</feature>
<dbReference type="Proteomes" id="UP000271974">
    <property type="component" value="Unassembled WGS sequence"/>
</dbReference>
<evidence type="ECO:0000313" key="2">
    <source>
        <dbReference type="EMBL" id="RUS77731.1"/>
    </source>
</evidence>
<gene>
    <name evidence="2" type="ORF">EGW08_014519</name>
</gene>
<proteinExistence type="predicted"/>
<dbReference type="EMBL" id="RQTK01000557">
    <property type="protein sequence ID" value="RUS77731.1"/>
    <property type="molecule type" value="Genomic_DNA"/>
</dbReference>
<accession>A0A3S1B8P1</accession>
<feature type="region of interest" description="Disordered" evidence="1">
    <location>
        <begin position="104"/>
        <end position="147"/>
    </location>
</feature>
<dbReference type="STRING" id="188477.A0A3S1B8P1"/>
<sequence length="207" mass="22316">MEVLISEKQCTPERRSMSRDHGKCFPCLVSELVLARSKTGPSNLASSTRHRHVQVSWVVLCVATAAILTIGIHQTDAANTPAQQASSNRPSSFYRADISSETAFPKASSSSSSSLPSSPSDSTAADLREQSSRSSPSSPSSPLSLPQPDALARLSKVFGISRIPHRTIHRSPPQYMQELYASTTDTGGLTRARGPYNSNTIRSFPDK</sequence>
<reference evidence="2 3" key="1">
    <citation type="submission" date="2019-01" db="EMBL/GenBank/DDBJ databases">
        <title>A draft genome assembly of the solar-powered sea slug Elysia chlorotica.</title>
        <authorList>
            <person name="Cai H."/>
            <person name="Li Q."/>
            <person name="Fang X."/>
            <person name="Li J."/>
            <person name="Curtis N.E."/>
            <person name="Altenburger A."/>
            <person name="Shibata T."/>
            <person name="Feng M."/>
            <person name="Maeda T."/>
            <person name="Schwartz J.A."/>
            <person name="Shigenobu S."/>
            <person name="Lundholm N."/>
            <person name="Nishiyama T."/>
            <person name="Yang H."/>
            <person name="Hasebe M."/>
            <person name="Li S."/>
            <person name="Pierce S.K."/>
            <person name="Wang J."/>
        </authorList>
    </citation>
    <scope>NUCLEOTIDE SEQUENCE [LARGE SCALE GENOMIC DNA]</scope>
    <source>
        <strain evidence="2">EC2010</strain>
        <tissue evidence="2">Whole organism of an adult</tissue>
    </source>
</reference>
<comment type="caution">
    <text evidence="2">The sequence shown here is derived from an EMBL/GenBank/DDBJ whole genome shotgun (WGS) entry which is preliminary data.</text>
</comment>
<dbReference type="OrthoDB" id="6160148at2759"/>
<name>A0A3S1B8P1_ELYCH</name>
<feature type="compositionally biased region" description="Low complexity" evidence="1">
    <location>
        <begin position="132"/>
        <end position="147"/>
    </location>
</feature>
<protein>
    <submittedName>
        <fullName evidence="2">Uncharacterized protein</fullName>
    </submittedName>
</protein>
<keyword evidence="3" id="KW-1185">Reference proteome</keyword>
<dbReference type="AlphaFoldDB" id="A0A3S1B8P1"/>
<evidence type="ECO:0000313" key="3">
    <source>
        <dbReference type="Proteomes" id="UP000271974"/>
    </source>
</evidence>
<feature type="region of interest" description="Disordered" evidence="1">
    <location>
        <begin position="183"/>
        <end position="207"/>
    </location>
</feature>
<organism evidence="2 3">
    <name type="scientific">Elysia chlorotica</name>
    <name type="common">Eastern emerald elysia</name>
    <name type="synonym">Sea slug</name>
    <dbReference type="NCBI Taxonomy" id="188477"/>
    <lineage>
        <taxon>Eukaryota</taxon>
        <taxon>Metazoa</taxon>
        <taxon>Spiralia</taxon>
        <taxon>Lophotrochozoa</taxon>
        <taxon>Mollusca</taxon>
        <taxon>Gastropoda</taxon>
        <taxon>Heterobranchia</taxon>
        <taxon>Euthyneura</taxon>
        <taxon>Panpulmonata</taxon>
        <taxon>Sacoglossa</taxon>
        <taxon>Placobranchoidea</taxon>
        <taxon>Plakobranchidae</taxon>
        <taxon>Elysia</taxon>
    </lineage>
</organism>
<feature type="compositionally biased region" description="Low complexity" evidence="1">
    <location>
        <begin position="104"/>
        <end position="125"/>
    </location>
</feature>
<evidence type="ECO:0000256" key="1">
    <source>
        <dbReference type="SAM" id="MobiDB-lite"/>
    </source>
</evidence>
<feature type="non-terminal residue" evidence="2">
    <location>
        <position position="207"/>
    </location>
</feature>